<dbReference type="Gene3D" id="3.40.50.300">
    <property type="entry name" value="P-loop containing nucleotide triphosphate hydrolases"/>
    <property type="match status" value="1"/>
</dbReference>
<organism evidence="6 7">
    <name type="scientific">Haloferula rosea</name>
    <dbReference type="NCBI Taxonomy" id="490093"/>
    <lineage>
        <taxon>Bacteria</taxon>
        <taxon>Pseudomonadati</taxon>
        <taxon>Verrucomicrobiota</taxon>
        <taxon>Verrucomicrobiia</taxon>
        <taxon>Verrucomicrobiales</taxon>
        <taxon>Verrucomicrobiaceae</taxon>
        <taxon>Haloferula</taxon>
    </lineage>
</organism>
<dbReference type="GO" id="GO:0005524">
    <property type="term" value="F:ATP binding"/>
    <property type="evidence" value="ECO:0007669"/>
    <property type="project" value="UniProtKB-KW"/>
</dbReference>
<comment type="caution">
    <text evidence="6">The sequence shown here is derived from an EMBL/GenBank/DDBJ whole genome shotgun (WGS) entry which is preliminary data.</text>
</comment>
<dbReference type="InterPro" id="IPR003439">
    <property type="entry name" value="ABC_transporter-like_ATP-bd"/>
</dbReference>
<comment type="similarity">
    <text evidence="4">Belongs to the ABC transporter superfamily. Macrolide exporter (TC 3.A.1.122) family.</text>
</comment>
<proteinExistence type="inferred from homology"/>
<evidence type="ECO:0000259" key="5">
    <source>
        <dbReference type="PROSITE" id="PS50893"/>
    </source>
</evidence>
<dbReference type="InterPro" id="IPR015854">
    <property type="entry name" value="ABC_transpr_LolD-like"/>
</dbReference>
<accession>A0A934RD04</accession>
<dbReference type="RefSeq" id="WP_200278041.1">
    <property type="nucleotide sequence ID" value="NZ_JAENII010000004.1"/>
</dbReference>
<evidence type="ECO:0000256" key="3">
    <source>
        <dbReference type="ARBA" id="ARBA00022840"/>
    </source>
</evidence>
<reference evidence="6" key="1">
    <citation type="submission" date="2021-01" db="EMBL/GenBank/DDBJ databases">
        <title>Modified the classification status of verrucomicrobia.</title>
        <authorList>
            <person name="Feng X."/>
        </authorList>
    </citation>
    <scope>NUCLEOTIDE SEQUENCE</scope>
    <source>
        <strain evidence="6">KCTC 22201</strain>
    </source>
</reference>
<dbReference type="InterPro" id="IPR017911">
    <property type="entry name" value="MacB-like_ATP-bd"/>
</dbReference>
<sequence>MISAQQISKSYETPGETVEVLKGLSLELADGEAAAITGPSGCGKTTLLNLLGALDRPTSGSIDIGGQKIAELSDEEATHFRNHSLGFVFQQHYLLPQLSVLENVLVPRLAGDWQESESDTTDRARDLLEKVGLGHRLNHLPWQLSGGEKLRTAVARALVNQPKLVLADEPTGSLDPASTDTIADLLLELNQDQKTTLLVVTHNHALAHRIGRTLELRDGALWSAMAK</sequence>
<dbReference type="GO" id="GO:0016887">
    <property type="term" value="F:ATP hydrolysis activity"/>
    <property type="evidence" value="ECO:0007669"/>
    <property type="project" value="InterPro"/>
</dbReference>
<dbReference type="PANTHER" id="PTHR24220">
    <property type="entry name" value="IMPORT ATP-BINDING PROTEIN"/>
    <property type="match status" value="1"/>
</dbReference>
<dbReference type="EMBL" id="JAENII010000004">
    <property type="protein sequence ID" value="MBK1826781.1"/>
    <property type="molecule type" value="Genomic_DNA"/>
</dbReference>
<dbReference type="GO" id="GO:0098796">
    <property type="term" value="C:membrane protein complex"/>
    <property type="evidence" value="ECO:0007669"/>
    <property type="project" value="UniProtKB-ARBA"/>
</dbReference>
<dbReference type="GO" id="GO:0005886">
    <property type="term" value="C:plasma membrane"/>
    <property type="evidence" value="ECO:0007669"/>
    <property type="project" value="TreeGrafter"/>
</dbReference>
<evidence type="ECO:0000256" key="1">
    <source>
        <dbReference type="ARBA" id="ARBA00022448"/>
    </source>
</evidence>
<keyword evidence="1" id="KW-0813">Transport</keyword>
<gene>
    <name evidence="6" type="ORF">JIN81_07110</name>
</gene>
<dbReference type="Pfam" id="PF00005">
    <property type="entry name" value="ABC_tran"/>
    <property type="match status" value="1"/>
</dbReference>
<keyword evidence="7" id="KW-1185">Reference proteome</keyword>
<dbReference type="Proteomes" id="UP000658278">
    <property type="component" value="Unassembled WGS sequence"/>
</dbReference>
<dbReference type="GO" id="GO:0022857">
    <property type="term" value="F:transmembrane transporter activity"/>
    <property type="evidence" value="ECO:0007669"/>
    <property type="project" value="TreeGrafter"/>
</dbReference>
<keyword evidence="3 6" id="KW-0067">ATP-binding</keyword>
<dbReference type="CDD" id="cd03255">
    <property type="entry name" value="ABC_MJ0796_LolCDE_FtsE"/>
    <property type="match status" value="1"/>
</dbReference>
<dbReference type="FunFam" id="3.40.50.300:FF:000032">
    <property type="entry name" value="Export ABC transporter ATP-binding protein"/>
    <property type="match status" value="1"/>
</dbReference>
<dbReference type="InterPro" id="IPR027417">
    <property type="entry name" value="P-loop_NTPase"/>
</dbReference>
<feature type="domain" description="ABC transporter" evidence="5">
    <location>
        <begin position="2"/>
        <end position="227"/>
    </location>
</feature>
<evidence type="ECO:0000313" key="6">
    <source>
        <dbReference type="EMBL" id="MBK1826781.1"/>
    </source>
</evidence>
<keyword evidence="2" id="KW-0547">Nucleotide-binding</keyword>
<protein>
    <submittedName>
        <fullName evidence="6">ABC transporter ATP-binding protein</fullName>
    </submittedName>
</protein>
<evidence type="ECO:0000313" key="7">
    <source>
        <dbReference type="Proteomes" id="UP000658278"/>
    </source>
</evidence>
<dbReference type="AlphaFoldDB" id="A0A934RD04"/>
<dbReference type="InterPro" id="IPR003593">
    <property type="entry name" value="AAA+_ATPase"/>
</dbReference>
<name>A0A934RD04_9BACT</name>
<dbReference type="SMART" id="SM00382">
    <property type="entry name" value="AAA"/>
    <property type="match status" value="1"/>
</dbReference>
<evidence type="ECO:0000256" key="2">
    <source>
        <dbReference type="ARBA" id="ARBA00022741"/>
    </source>
</evidence>
<evidence type="ECO:0000256" key="4">
    <source>
        <dbReference type="ARBA" id="ARBA00038388"/>
    </source>
</evidence>
<dbReference type="SUPFAM" id="SSF52540">
    <property type="entry name" value="P-loop containing nucleoside triphosphate hydrolases"/>
    <property type="match status" value="1"/>
</dbReference>
<dbReference type="PANTHER" id="PTHR24220:SF689">
    <property type="entry name" value="LIPOPROTEIN-RELEASING SYSTEM ATP-BINDING PROTEIN LOLD"/>
    <property type="match status" value="1"/>
</dbReference>
<dbReference type="PROSITE" id="PS50893">
    <property type="entry name" value="ABC_TRANSPORTER_2"/>
    <property type="match status" value="1"/>
</dbReference>